<name>A0A0F8ZDA7_9ZZZZ</name>
<comment type="caution">
    <text evidence="1">The sequence shown here is derived from an EMBL/GenBank/DDBJ whole genome shotgun (WGS) entry which is preliminary data.</text>
</comment>
<evidence type="ECO:0000313" key="1">
    <source>
        <dbReference type="EMBL" id="KKK91753.1"/>
    </source>
</evidence>
<evidence type="ECO:0008006" key="2">
    <source>
        <dbReference type="Google" id="ProtNLM"/>
    </source>
</evidence>
<dbReference type="SUPFAM" id="SSF51569">
    <property type="entry name" value="Aldolase"/>
    <property type="match status" value="1"/>
</dbReference>
<feature type="non-terminal residue" evidence="1">
    <location>
        <position position="57"/>
    </location>
</feature>
<organism evidence="1">
    <name type="scientific">marine sediment metagenome</name>
    <dbReference type="NCBI Taxonomy" id="412755"/>
    <lineage>
        <taxon>unclassified sequences</taxon>
        <taxon>metagenomes</taxon>
        <taxon>ecological metagenomes</taxon>
    </lineage>
</organism>
<protein>
    <recommendedName>
        <fullName evidence="2">3-dehydroquinate dehydratase</fullName>
    </recommendedName>
</protein>
<dbReference type="AlphaFoldDB" id="A0A0F8ZDA7"/>
<dbReference type="Pfam" id="PF01487">
    <property type="entry name" value="DHquinase_I"/>
    <property type="match status" value="1"/>
</dbReference>
<proteinExistence type="predicted"/>
<dbReference type="EMBL" id="LAZR01048512">
    <property type="protein sequence ID" value="KKK91753.1"/>
    <property type="molecule type" value="Genomic_DNA"/>
</dbReference>
<dbReference type="GO" id="GO:0003855">
    <property type="term" value="F:3-dehydroquinate dehydratase activity"/>
    <property type="evidence" value="ECO:0007669"/>
    <property type="project" value="InterPro"/>
</dbReference>
<gene>
    <name evidence="1" type="ORF">LCGC14_2709790</name>
</gene>
<dbReference type="InterPro" id="IPR001381">
    <property type="entry name" value="DHquinase_I"/>
</dbReference>
<dbReference type="Gene3D" id="3.20.20.70">
    <property type="entry name" value="Aldolase class I"/>
    <property type="match status" value="1"/>
</dbReference>
<accession>A0A0F8ZDA7</accession>
<dbReference type="InterPro" id="IPR013785">
    <property type="entry name" value="Aldolase_TIM"/>
</dbReference>
<sequence>MSERSTTRLIVPLTSPNIEAMLADLTTAALAGADTVELRLDYLQTPPTADGLRRLIA</sequence>
<reference evidence="1" key="1">
    <citation type="journal article" date="2015" name="Nature">
        <title>Complex archaea that bridge the gap between prokaryotes and eukaryotes.</title>
        <authorList>
            <person name="Spang A."/>
            <person name="Saw J.H."/>
            <person name="Jorgensen S.L."/>
            <person name="Zaremba-Niedzwiedzka K."/>
            <person name="Martijn J."/>
            <person name="Lind A.E."/>
            <person name="van Eijk R."/>
            <person name="Schleper C."/>
            <person name="Guy L."/>
            <person name="Ettema T.J."/>
        </authorList>
    </citation>
    <scope>NUCLEOTIDE SEQUENCE</scope>
</reference>